<dbReference type="Pfam" id="PF09995">
    <property type="entry name" value="MPAB_Lcp_cat"/>
    <property type="match status" value="1"/>
</dbReference>
<dbReference type="PANTHER" id="PTHR36151:SF3">
    <property type="entry name" value="ER-BOUND OXYGENASE MPAB_MPAB'_RUBBER OXYGENASE CATALYTIC DOMAIN-CONTAINING PROTEIN"/>
    <property type="match status" value="1"/>
</dbReference>
<feature type="domain" description="ER-bound oxygenase mpaB/mpaB'/Rubber oxygenase catalytic" evidence="2">
    <location>
        <begin position="44"/>
        <end position="270"/>
    </location>
</feature>
<proteinExistence type="predicted"/>
<gene>
    <name evidence="3" type="ORF">J2S63_001909</name>
</gene>
<comment type="caution">
    <text evidence="3">The sequence shown here is derived from an EMBL/GenBank/DDBJ whole genome shotgun (WGS) entry which is preliminary data.</text>
</comment>
<name>A0ABU2BUP6_9ACTN</name>
<organism evidence="3 4">
    <name type="scientific">Nocardioides marmoribigeumensis</name>
    <dbReference type="NCBI Taxonomy" id="433649"/>
    <lineage>
        <taxon>Bacteria</taxon>
        <taxon>Bacillati</taxon>
        <taxon>Actinomycetota</taxon>
        <taxon>Actinomycetes</taxon>
        <taxon>Propionibacteriales</taxon>
        <taxon>Nocardioidaceae</taxon>
        <taxon>Nocardioides</taxon>
    </lineage>
</organism>
<protein>
    <submittedName>
        <fullName evidence="3">Uncharacterized protein (DUF2236 family)</fullName>
    </submittedName>
</protein>
<evidence type="ECO:0000256" key="1">
    <source>
        <dbReference type="SAM" id="MobiDB-lite"/>
    </source>
</evidence>
<evidence type="ECO:0000313" key="3">
    <source>
        <dbReference type="EMBL" id="MDR7362356.1"/>
    </source>
</evidence>
<evidence type="ECO:0000313" key="4">
    <source>
        <dbReference type="Proteomes" id="UP001183648"/>
    </source>
</evidence>
<dbReference type="EMBL" id="JAVDYG010000001">
    <property type="protein sequence ID" value="MDR7362356.1"/>
    <property type="molecule type" value="Genomic_DNA"/>
</dbReference>
<feature type="region of interest" description="Disordered" evidence="1">
    <location>
        <begin position="1"/>
        <end position="33"/>
    </location>
</feature>
<keyword evidence="4" id="KW-1185">Reference proteome</keyword>
<sequence>MVSTRASAADAPVRHLPTGTRRGDLLGRDPDQRRRLHRKVDGIGAVLAGGANVALQLSWRPVARGVLESPVSSGSIFTRPLKRTRTTLTYLAVAMYGDEETRAAYREAVNGSHRQVRSAPGAEVPYNAFDRGLQLWVASCLYYGARDMAQRMHGPLDPEQEREVFEMGRRFGTTLQVTDEMWHESLEAFEEYWANGLAQATASGMDDDTVRMLRSLLEARVLPFPLSAALAPLVRFSNTGFLPPEVRELLGLEWSSTQDLWHATFLRVLGAALWPLPDALRAFPFNLLLVDVAVRRRLGRPLV</sequence>
<evidence type="ECO:0000259" key="2">
    <source>
        <dbReference type="Pfam" id="PF09995"/>
    </source>
</evidence>
<accession>A0ABU2BUP6</accession>
<feature type="compositionally biased region" description="Basic and acidic residues" evidence="1">
    <location>
        <begin position="21"/>
        <end position="33"/>
    </location>
</feature>
<dbReference type="Proteomes" id="UP001183648">
    <property type="component" value="Unassembled WGS sequence"/>
</dbReference>
<reference evidence="3 4" key="1">
    <citation type="submission" date="2023-07" db="EMBL/GenBank/DDBJ databases">
        <title>Sequencing the genomes of 1000 actinobacteria strains.</title>
        <authorList>
            <person name="Klenk H.-P."/>
        </authorList>
    </citation>
    <scope>NUCLEOTIDE SEQUENCE [LARGE SCALE GENOMIC DNA]</scope>
    <source>
        <strain evidence="3 4">DSM 19426</strain>
    </source>
</reference>
<dbReference type="InterPro" id="IPR018713">
    <property type="entry name" value="MPAB/Lcp_cat_dom"/>
</dbReference>
<dbReference type="PANTHER" id="PTHR36151">
    <property type="entry name" value="BLR2777 PROTEIN"/>
    <property type="match status" value="1"/>
</dbReference>
<dbReference type="RefSeq" id="WP_310301674.1">
    <property type="nucleotide sequence ID" value="NZ_BAAAPS010000008.1"/>
</dbReference>